<proteinExistence type="predicted"/>
<keyword evidence="2" id="KW-1185">Reference proteome</keyword>
<feature type="non-terminal residue" evidence="1">
    <location>
        <position position="112"/>
    </location>
</feature>
<dbReference type="AlphaFoldDB" id="A0A7J6V120"/>
<reference evidence="1 2" key="1">
    <citation type="submission" date="2020-06" db="EMBL/GenBank/DDBJ databases">
        <title>Transcriptomic and genomic resources for Thalictrum thalictroides and T. hernandezii: Facilitating candidate gene discovery in an emerging model plant lineage.</title>
        <authorList>
            <person name="Arias T."/>
            <person name="Riano-Pachon D.M."/>
            <person name="Di Stilio V.S."/>
        </authorList>
    </citation>
    <scope>NUCLEOTIDE SEQUENCE [LARGE SCALE GENOMIC DNA]</scope>
    <source>
        <strain evidence="2">cv. WT478/WT964</strain>
        <tissue evidence="1">Leaves</tissue>
    </source>
</reference>
<comment type="caution">
    <text evidence="1">The sequence shown here is derived from an EMBL/GenBank/DDBJ whole genome shotgun (WGS) entry which is preliminary data.</text>
</comment>
<gene>
    <name evidence="1" type="ORF">FRX31_031920</name>
</gene>
<protein>
    <submittedName>
        <fullName evidence="1">Uncharacterized protein</fullName>
    </submittedName>
</protein>
<name>A0A7J6V120_THATH</name>
<dbReference type="EMBL" id="JABWDY010039997">
    <property type="protein sequence ID" value="KAF5178493.1"/>
    <property type="molecule type" value="Genomic_DNA"/>
</dbReference>
<organism evidence="1 2">
    <name type="scientific">Thalictrum thalictroides</name>
    <name type="common">Rue-anemone</name>
    <name type="synonym">Anemone thalictroides</name>
    <dbReference type="NCBI Taxonomy" id="46969"/>
    <lineage>
        <taxon>Eukaryota</taxon>
        <taxon>Viridiplantae</taxon>
        <taxon>Streptophyta</taxon>
        <taxon>Embryophyta</taxon>
        <taxon>Tracheophyta</taxon>
        <taxon>Spermatophyta</taxon>
        <taxon>Magnoliopsida</taxon>
        <taxon>Ranunculales</taxon>
        <taxon>Ranunculaceae</taxon>
        <taxon>Thalictroideae</taxon>
        <taxon>Thalictrum</taxon>
    </lineage>
</organism>
<evidence type="ECO:0000313" key="1">
    <source>
        <dbReference type="EMBL" id="KAF5178493.1"/>
    </source>
</evidence>
<accession>A0A7J6V120</accession>
<dbReference type="Proteomes" id="UP000554482">
    <property type="component" value="Unassembled WGS sequence"/>
</dbReference>
<evidence type="ECO:0000313" key="2">
    <source>
        <dbReference type="Proteomes" id="UP000554482"/>
    </source>
</evidence>
<sequence length="112" mass="12321">MGCCGRSNFTNGNYIGFGRYQHFKNCKITTSAPLLTAFKCRGQISDEYSLHDLSSLAKADIDMEVPKRCGCVMKKELVFTSSQKEGFGINMMKFVGGLHNATSLKLGPSLLE</sequence>